<keyword evidence="11 16" id="KW-0694">RNA-binding</keyword>
<dbReference type="Gene3D" id="3.50.40.10">
    <property type="entry name" value="Phenylalanyl-trna Synthetase, Chain B, domain 3"/>
    <property type="match status" value="1"/>
</dbReference>
<dbReference type="PROSITE" id="PS50886">
    <property type="entry name" value="TRBD"/>
    <property type="match status" value="1"/>
</dbReference>
<dbReference type="PROSITE" id="PS51483">
    <property type="entry name" value="B5"/>
    <property type="match status" value="1"/>
</dbReference>
<keyword evidence="10 15" id="KW-0460">Magnesium</keyword>
<dbReference type="InterPro" id="IPR002547">
    <property type="entry name" value="tRNA-bd_dom"/>
</dbReference>
<dbReference type="Pfam" id="PF03147">
    <property type="entry name" value="FDX-ACB"/>
    <property type="match status" value="1"/>
</dbReference>
<evidence type="ECO:0000259" key="19">
    <source>
        <dbReference type="PROSITE" id="PS51483"/>
    </source>
</evidence>
<dbReference type="SUPFAM" id="SSF46955">
    <property type="entry name" value="Putative DNA-binding domain"/>
    <property type="match status" value="1"/>
</dbReference>
<dbReference type="InterPro" id="IPR012340">
    <property type="entry name" value="NA-bd_OB-fold"/>
</dbReference>
<dbReference type="FunFam" id="2.40.50.140:FF:000045">
    <property type="entry name" value="Phenylalanine--tRNA ligase beta subunit"/>
    <property type="match status" value="1"/>
</dbReference>
<dbReference type="SUPFAM" id="SSF55681">
    <property type="entry name" value="Class II aaRS and biotin synthetases"/>
    <property type="match status" value="1"/>
</dbReference>
<dbReference type="Gene3D" id="3.30.930.10">
    <property type="entry name" value="Bira Bifunctional Protein, Domain 2"/>
    <property type="match status" value="1"/>
</dbReference>
<evidence type="ECO:0000256" key="5">
    <source>
        <dbReference type="ARBA" id="ARBA00022555"/>
    </source>
</evidence>
<protein>
    <recommendedName>
        <fullName evidence="15">Phenylalanine--tRNA ligase beta subunit</fullName>
        <ecNumber evidence="15">6.1.1.20</ecNumber>
    </recommendedName>
    <alternativeName>
        <fullName evidence="15">Phenylalanyl-tRNA synthetase beta subunit</fullName>
        <shortName evidence="15">PheRS</shortName>
    </alternativeName>
</protein>
<dbReference type="PROSITE" id="PS51447">
    <property type="entry name" value="FDX_ACB"/>
    <property type="match status" value="1"/>
</dbReference>
<feature type="domain" description="FDX-ACB" evidence="18">
    <location>
        <begin position="712"/>
        <end position="805"/>
    </location>
</feature>
<reference evidence="20 21" key="1">
    <citation type="submission" date="2020-12" db="EMBL/GenBank/DDBJ databases">
        <title>Revised draft genomes of Rhodomicrobium vannielii ATCC 17100 and Rhodomicrobium udaipurense JA643.</title>
        <authorList>
            <person name="Conners E.M."/>
            <person name="Davenport E.J."/>
            <person name="Bose A."/>
        </authorList>
    </citation>
    <scope>NUCLEOTIDE SEQUENCE [LARGE SCALE GENOMIC DNA]</scope>
    <source>
        <strain evidence="20 21">JA643</strain>
    </source>
</reference>
<comment type="catalytic activity">
    <reaction evidence="14 15">
        <text>tRNA(Phe) + L-phenylalanine + ATP = L-phenylalanyl-tRNA(Phe) + AMP + diphosphate + H(+)</text>
        <dbReference type="Rhea" id="RHEA:19413"/>
        <dbReference type="Rhea" id="RHEA-COMP:9668"/>
        <dbReference type="Rhea" id="RHEA-COMP:9699"/>
        <dbReference type="ChEBI" id="CHEBI:15378"/>
        <dbReference type="ChEBI" id="CHEBI:30616"/>
        <dbReference type="ChEBI" id="CHEBI:33019"/>
        <dbReference type="ChEBI" id="CHEBI:58095"/>
        <dbReference type="ChEBI" id="CHEBI:78442"/>
        <dbReference type="ChEBI" id="CHEBI:78531"/>
        <dbReference type="ChEBI" id="CHEBI:456215"/>
        <dbReference type="EC" id="6.1.1.20"/>
    </reaction>
</comment>
<organism evidence="20 21">
    <name type="scientific">Rhodomicrobium udaipurense</name>
    <dbReference type="NCBI Taxonomy" id="1202716"/>
    <lineage>
        <taxon>Bacteria</taxon>
        <taxon>Pseudomonadati</taxon>
        <taxon>Pseudomonadota</taxon>
        <taxon>Alphaproteobacteria</taxon>
        <taxon>Hyphomicrobiales</taxon>
        <taxon>Hyphomicrobiaceae</taxon>
        <taxon>Rhodomicrobium</taxon>
    </lineage>
</organism>
<dbReference type="EC" id="6.1.1.20" evidence="15"/>
<evidence type="ECO:0000256" key="4">
    <source>
        <dbReference type="ARBA" id="ARBA00022490"/>
    </source>
</evidence>
<dbReference type="CDD" id="cd02796">
    <property type="entry name" value="tRNA_bind_bactPheRS"/>
    <property type="match status" value="1"/>
</dbReference>
<dbReference type="SUPFAM" id="SSF50249">
    <property type="entry name" value="Nucleic acid-binding proteins"/>
    <property type="match status" value="1"/>
</dbReference>
<dbReference type="Pfam" id="PF17759">
    <property type="entry name" value="tRNA_synthFbeta"/>
    <property type="match status" value="1"/>
</dbReference>
<evidence type="ECO:0000256" key="14">
    <source>
        <dbReference type="ARBA" id="ARBA00049255"/>
    </source>
</evidence>
<comment type="similarity">
    <text evidence="2 15">Belongs to the phenylalanyl-tRNA synthetase beta subunit family. Type 1 subfamily.</text>
</comment>
<sequence length="806" mass="84844">MKFTLSWLKDHLETDATLDEIAAKLTLIGLEVEGIENKAAKLESFIVARVVEAEPHPNADKLRVLKVDNGTELLQVVCGAPNARAGLIGVFAQPGTYVPGLDVTLSKASIRGVESLGMMCSERELLLSTEHNGIIELPEAAAEHVGKRFVDFAGLDDPVIEIAITPNRPDCLGVRGVARDLAAAGVGTLKPAPEVFEGGSFPSPIAIELPLPEGAENACPHFVGRLVRGAKVGPSPEWLQRRLKAIGLRPINAAVDITNYVSYDRARPLHVYDADKLEGPIAARLGRAGESFVALDGKTYEVDDTMCVIADAARVLGLGGVMGGEASGTTEATTSIFIESAYFDPARTAATGRKTGINSDARFRFERGIDPQSQFEGLALATKLILDFCGGEASEVVSAGVAPSGKPAVSFDPALVQKLSGARFSGAEIATALKHLGFTIAGTGPAFTVTPPSWRPDINGAADLVEEVVRLSGAERIPSTPLPRDPGIARAVLTQSQKRVLAARRTLATRGIVEAVTWSFISEAEARHFGGGAAALKLANPISSEMTDMRPSLLPGLLEAARANANRGFADVALFEIGQFFRGARPEDQANAASGVRTGTARIGGAGRHWDGAAKPVDVFDAKADALAVLEALGLDPARVQVTREAPAWYHPGRSGALKLGPKTVLGHFGELHPETLKVLDISGPVAVFEIFLDAVPAPRKKGTAKGALVVSGFQPVQRDFAFLVDKDIEAAAVLRAAEGAEKALISRVAVFDVFEGKGVPDGKKSLAIEVTLTPPDRTLTEAEIEAVSQKVIAQVQKATGAELRG</sequence>
<dbReference type="SMART" id="SM00874">
    <property type="entry name" value="B5"/>
    <property type="match status" value="1"/>
</dbReference>
<keyword evidence="8 15" id="KW-0547">Nucleotide-binding</keyword>
<dbReference type="InterPro" id="IPR005147">
    <property type="entry name" value="tRNA_synthase_B5-dom"/>
</dbReference>
<keyword evidence="4 15" id="KW-0963">Cytoplasm</keyword>
<dbReference type="FunFam" id="3.30.70.380:FF:000001">
    <property type="entry name" value="Phenylalanine--tRNA ligase beta subunit"/>
    <property type="match status" value="1"/>
</dbReference>
<gene>
    <name evidence="15" type="primary">pheT</name>
    <name evidence="20" type="ORF">JDN41_03240</name>
</gene>
<evidence type="ECO:0000256" key="7">
    <source>
        <dbReference type="ARBA" id="ARBA00022723"/>
    </source>
</evidence>
<evidence type="ECO:0000313" key="20">
    <source>
        <dbReference type="EMBL" id="MBJ7542566.1"/>
    </source>
</evidence>
<comment type="cofactor">
    <cofactor evidence="15">
        <name>Mg(2+)</name>
        <dbReference type="ChEBI" id="CHEBI:18420"/>
    </cofactor>
    <text evidence="15">Binds 2 magnesium ions per tetramer.</text>
</comment>
<evidence type="ECO:0000313" key="21">
    <source>
        <dbReference type="Proteomes" id="UP000623250"/>
    </source>
</evidence>
<dbReference type="SMART" id="SM00873">
    <property type="entry name" value="B3_4"/>
    <property type="match status" value="1"/>
</dbReference>
<dbReference type="NCBIfam" id="TIGR00472">
    <property type="entry name" value="pheT_bact"/>
    <property type="match status" value="1"/>
</dbReference>
<feature type="binding site" evidence="15">
    <location>
        <position position="467"/>
    </location>
    <ligand>
        <name>Mg(2+)</name>
        <dbReference type="ChEBI" id="CHEBI:18420"/>
        <note>shared with alpha subunit</note>
    </ligand>
</feature>
<evidence type="ECO:0000259" key="17">
    <source>
        <dbReference type="PROSITE" id="PS50886"/>
    </source>
</evidence>
<keyword evidence="12 15" id="KW-0648">Protein biosynthesis</keyword>
<feature type="binding site" evidence="15">
    <location>
        <position position="457"/>
    </location>
    <ligand>
        <name>Mg(2+)</name>
        <dbReference type="ChEBI" id="CHEBI:18420"/>
        <note>shared with alpha subunit</note>
    </ligand>
</feature>
<dbReference type="CDD" id="cd00769">
    <property type="entry name" value="PheRS_beta_core"/>
    <property type="match status" value="1"/>
</dbReference>
<dbReference type="Pfam" id="PF01588">
    <property type="entry name" value="tRNA_bind"/>
    <property type="match status" value="1"/>
</dbReference>
<dbReference type="GO" id="GO:0000287">
    <property type="term" value="F:magnesium ion binding"/>
    <property type="evidence" value="ECO:0007669"/>
    <property type="project" value="UniProtKB-UniRule"/>
</dbReference>
<dbReference type="InterPro" id="IPR020825">
    <property type="entry name" value="Phe-tRNA_synthase-like_B3/B4"/>
</dbReference>
<evidence type="ECO:0000256" key="12">
    <source>
        <dbReference type="ARBA" id="ARBA00022917"/>
    </source>
</evidence>
<evidence type="ECO:0000256" key="11">
    <source>
        <dbReference type="ARBA" id="ARBA00022884"/>
    </source>
</evidence>
<keyword evidence="7 15" id="KW-0479">Metal-binding</keyword>
<dbReference type="InterPro" id="IPR045060">
    <property type="entry name" value="Phe-tRNA-ligase_IIc_bsu"/>
</dbReference>
<keyword evidence="5 16" id="KW-0820">tRNA-binding</keyword>
<accession>A0A8I1GEX6</accession>
<dbReference type="Gene3D" id="2.40.50.140">
    <property type="entry name" value="Nucleic acid-binding proteins"/>
    <property type="match status" value="1"/>
</dbReference>
<evidence type="ECO:0000256" key="16">
    <source>
        <dbReference type="PROSITE-ProRule" id="PRU00209"/>
    </source>
</evidence>
<dbReference type="Gene3D" id="3.30.56.10">
    <property type="match status" value="2"/>
</dbReference>
<dbReference type="InterPro" id="IPR033714">
    <property type="entry name" value="tRNA_bind_bactPheRS"/>
</dbReference>
<dbReference type="HAMAP" id="MF_00283">
    <property type="entry name" value="Phe_tRNA_synth_beta1"/>
    <property type="match status" value="1"/>
</dbReference>
<feature type="binding site" evidence="15">
    <location>
        <position position="463"/>
    </location>
    <ligand>
        <name>Mg(2+)</name>
        <dbReference type="ChEBI" id="CHEBI:18420"/>
        <note>shared with alpha subunit</note>
    </ligand>
</feature>
<feature type="binding site" evidence="15">
    <location>
        <position position="466"/>
    </location>
    <ligand>
        <name>Mg(2+)</name>
        <dbReference type="ChEBI" id="CHEBI:18420"/>
        <note>shared with alpha subunit</note>
    </ligand>
</feature>
<dbReference type="RefSeq" id="WP_199502283.1">
    <property type="nucleotide sequence ID" value="NZ_JAEMUK010000007.1"/>
</dbReference>
<dbReference type="PANTHER" id="PTHR10947">
    <property type="entry name" value="PHENYLALANYL-TRNA SYNTHETASE BETA CHAIN AND LEUCINE-RICH REPEAT-CONTAINING PROTEIN 47"/>
    <property type="match status" value="1"/>
</dbReference>
<evidence type="ECO:0000256" key="3">
    <source>
        <dbReference type="ARBA" id="ARBA00011209"/>
    </source>
</evidence>
<keyword evidence="13 15" id="KW-0030">Aminoacyl-tRNA synthetase</keyword>
<dbReference type="AlphaFoldDB" id="A0A8I1GEX6"/>
<dbReference type="Gene3D" id="3.30.70.380">
    <property type="entry name" value="Ferrodoxin-fold anticodon-binding domain"/>
    <property type="match status" value="1"/>
</dbReference>
<dbReference type="InterPro" id="IPR009061">
    <property type="entry name" value="DNA-bd_dom_put_sf"/>
</dbReference>
<dbReference type="PANTHER" id="PTHR10947:SF0">
    <property type="entry name" value="PHENYLALANINE--TRNA LIGASE BETA SUBUNIT"/>
    <property type="match status" value="1"/>
</dbReference>
<dbReference type="SUPFAM" id="SSF56037">
    <property type="entry name" value="PheT/TilS domain"/>
    <property type="match status" value="1"/>
</dbReference>
<evidence type="ECO:0000259" key="18">
    <source>
        <dbReference type="PROSITE" id="PS51447"/>
    </source>
</evidence>
<evidence type="ECO:0000256" key="10">
    <source>
        <dbReference type="ARBA" id="ARBA00022842"/>
    </source>
</evidence>
<evidence type="ECO:0000256" key="9">
    <source>
        <dbReference type="ARBA" id="ARBA00022840"/>
    </source>
</evidence>
<evidence type="ECO:0000256" key="15">
    <source>
        <dbReference type="HAMAP-Rule" id="MF_00283"/>
    </source>
</evidence>
<comment type="subcellular location">
    <subcellularLocation>
        <location evidence="1 15">Cytoplasm</location>
    </subcellularLocation>
</comment>
<evidence type="ECO:0000256" key="1">
    <source>
        <dbReference type="ARBA" id="ARBA00004496"/>
    </source>
</evidence>
<keyword evidence="6 15" id="KW-0436">Ligase</keyword>
<dbReference type="GO" id="GO:0009328">
    <property type="term" value="C:phenylalanine-tRNA ligase complex"/>
    <property type="evidence" value="ECO:0007669"/>
    <property type="project" value="TreeGrafter"/>
</dbReference>
<evidence type="ECO:0000256" key="13">
    <source>
        <dbReference type="ARBA" id="ARBA00023146"/>
    </source>
</evidence>
<dbReference type="InterPro" id="IPR036690">
    <property type="entry name" value="Fdx_antiC-bd_sf"/>
</dbReference>
<dbReference type="InterPro" id="IPR041616">
    <property type="entry name" value="PheRS_beta_core"/>
</dbReference>
<dbReference type="Pfam" id="PF03484">
    <property type="entry name" value="B5"/>
    <property type="match status" value="1"/>
</dbReference>
<keyword evidence="9 15" id="KW-0067">ATP-binding</keyword>
<feature type="domain" description="B5" evidence="19">
    <location>
        <begin position="404"/>
        <end position="479"/>
    </location>
</feature>
<dbReference type="GO" id="GO:0004826">
    <property type="term" value="F:phenylalanine-tRNA ligase activity"/>
    <property type="evidence" value="ECO:0007669"/>
    <property type="project" value="UniProtKB-UniRule"/>
</dbReference>
<dbReference type="NCBIfam" id="NF045760">
    <property type="entry name" value="YtpR"/>
    <property type="match status" value="1"/>
</dbReference>
<dbReference type="GO" id="GO:0005524">
    <property type="term" value="F:ATP binding"/>
    <property type="evidence" value="ECO:0007669"/>
    <property type="project" value="UniProtKB-UniRule"/>
</dbReference>
<name>A0A8I1GEX6_9HYPH</name>
<dbReference type="Pfam" id="PF03483">
    <property type="entry name" value="B3_4"/>
    <property type="match status" value="1"/>
</dbReference>
<comment type="caution">
    <text evidence="20">The sequence shown here is derived from an EMBL/GenBank/DDBJ whole genome shotgun (WGS) entry which is preliminary data.</text>
</comment>
<evidence type="ECO:0000256" key="8">
    <source>
        <dbReference type="ARBA" id="ARBA00022741"/>
    </source>
</evidence>
<comment type="subunit">
    <text evidence="3 15">Tetramer of two alpha and two beta subunits.</text>
</comment>
<dbReference type="Proteomes" id="UP000623250">
    <property type="component" value="Unassembled WGS sequence"/>
</dbReference>
<feature type="domain" description="TRNA-binding" evidence="17">
    <location>
        <begin position="39"/>
        <end position="150"/>
    </location>
</feature>
<dbReference type="InterPro" id="IPR045864">
    <property type="entry name" value="aa-tRNA-synth_II/BPL/LPL"/>
</dbReference>
<dbReference type="InterPro" id="IPR004532">
    <property type="entry name" value="Phe-tRNA-ligase_IIc_bsu_bact"/>
</dbReference>
<dbReference type="GO" id="GO:0006432">
    <property type="term" value="P:phenylalanyl-tRNA aminoacylation"/>
    <property type="evidence" value="ECO:0007669"/>
    <property type="project" value="UniProtKB-UniRule"/>
</dbReference>
<keyword evidence="21" id="KW-1185">Reference proteome</keyword>
<evidence type="ECO:0000256" key="2">
    <source>
        <dbReference type="ARBA" id="ARBA00008653"/>
    </source>
</evidence>
<dbReference type="InterPro" id="IPR005121">
    <property type="entry name" value="Fdx_antiC-bd"/>
</dbReference>
<dbReference type="InterPro" id="IPR005146">
    <property type="entry name" value="B3/B4_tRNA-bd"/>
</dbReference>
<evidence type="ECO:0000256" key="6">
    <source>
        <dbReference type="ARBA" id="ARBA00022598"/>
    </source>
</evidence>
<dbReference type="EMBL" id="JAEMUK010000007">
    <property type="protein sequence ID" value="MBJ7542566.1"/>
    <property type="molecule type" value="Genomic_DNA"/>
</dbReference>
<dbReference type="SUPFAM" id="SSF54991">
    <property type="entry name" value="Anticodon-binding domain of PheRS"/>
    <property type="match status" value="1"/>
</dbReference>
<proteinExistence type="inferred from homology"/>
<dbReference type="SMART" id="SM00896">
    <property type="entry name" value="FDX-ACB"/>
    <property type="match status" value="1"/>
</dbReference>
<dbReference type="GO" id="GO:0000049">
    <property type="term" value="F:tRNA binding"/>
    <property type="evidence" value="ECO:0007669"/>
    <property type="project" value="UniProtKB-UniRule"/>
</dbReference>